<dbReference type="SUPFAM" id="SSF161219">
    <property type="entry name" value="CHY zinc finger-like"/>
    <property type="match status" value="1"/>
</dbReference>
<reference evidence="1 2" key="1">
    <citation type="submission" date="2024-01" db="EMBL/GenBank/DDBJ databases">
        <authorList>
            <person name="Allen C."/>
            <person name="Tagirdzhanova G."/>
        </authorList>
    </citation>
    <scope>NUCLEOTIDE SEQUENCE [LARGE SCALE GENOMIC DNA]</scope>
</reference>
<accession>A0ABP0BMS3</accession>
<sequence length="140" mass="16112">MAGPGLDALETVQLFKAEACADDPGGALRFTSMIGRKWFDCSECHQETEDHALLQRFEMIFACKKCKKCFRKDAREFEDSDEYCPHCDNHFVIDAVTPKQAITIESEDVRVDNRMIKDDRVKQEEMRTIFDPDLDADRLG</sequence>
<comment type="caution">
    <text evidence="1">The sequence shown here is derived from an EMBL/GenBank/DDBJ whole genome shotgun (WGS) entry which is preliminary data.</text>
</comment>
<dbReference type="PANTHER" id="PTHR28082">
    <property type="entry name" value="ZINC FINGER PROTEIN"/>
    <property type="match status" value="1"/>
</dbReference>
<organism evidence="1 2">
    <name type="scientific">Sporothrix curviconia</name>
    <dbReference type="NCBI Taxonomy" id="1260050"/>
    <lineage>
        <taxon>Eukaryota</taxon>
        <taxon>Fungi</taxon>
        <taxon>Dikarya</taxon>
        <taxon>Ascomycota</taxon>
        <taxon>Pezizomycotina</taxon>
        <taxon>Sordariomycetes</taxon>
        <taxon>Sordariomycetidae</taxon>
        <taxon>Ophiostomatales</taxon>
        <taxon>Ophiostomataceae</taxon>
        <taxon>Sporothrix</taxon>
    </lineage>
</organism>
<name>A0ABP0BMS3_9PEZI</name>
<evidence type="ECO:0000313" key="2">
    <source>
        <dbReference type="Proteomes" id="UP001642405"/>
    </source>
</evidence>
<evidence type="ECO:0008006" key="3">
    <source>
        <dbReference type="Google" id="ProtNLM"/>
    </source>
</evidence>
<protein>
    <recommendedName>
        <fullName evidence="3">Zinc finger protein</fullName>
    </recommendedName>
</protein>
<proteinExistence type="predicted"/>
<dbReference type="PANTHER" id="PTHR28082:SF2">
    <property type="entry name" value="CHY-TYPE DOMAIN-CONTAINING PROTEIN"/>
    <property type="match status" value="1"/>
</dbReference>
<gene>
    <name evidence="1" type="ORF">SCUCBS95973_004328</name>
</gene>
<dbReference type="Proteomes" id="UP001642405">
    <property type="component" value="Unassembled WGS sequence"/>
</dbReference>
<dbReference type="InterPro" id="IPR052604">
    <property type="entry name" value="Mito_Tim_assembly_helper"/>
</dbReference>
<evidence type="ECO:0000313" key="1">
    <source>
        <dbReference type="EMBL" id="CAK7220942.1"/>
    </source>
</evidence>
<dbReference type="EMBL" id="CAWUHB010000021">
    <property type="protein sequence ID" value="CAK7220942.1"/>
    <property type="molecule type" value="Genomic_DNA"/>
</dbReference>
<keyword evidence="2" id="KW-1185">Reference proteome</keyword>
<dbReference type="InterPro" id="IPR037274">
    <property type="entry name" value="Znf_CHY_sf"/>
</dbReference>